<dbReference type="EMBL" id="CADIKL010000011">
    <property type="protein sequence ID" value="CAB3788827.1"/>
    <property type="molecule type" value="Genomic_DNA"/>
</dbReference>
<reference evidence="2 3" key="1">
    <citation type="submission" date="2020-04" db="EMBL/GenBank/DDBJ databases">
        <authorList>
            <person name="De Canck E."/>
        </authorList>
    </citation>
    <scope>NUCLEOTIDE SEQUENCE [LARGE SCALE GENOMIC DNA]</scope>
    <source>
        <strain evidence="2 3">LMG 28688</strain>
    </source>
</reference>
<name>A0A6J5FZB1_9BURK</name>
<feature type="coiled-coil region" evidence="1">
    <location>
        <begin position="189"/>
        <end position="245"/>
    </location>
</feature>
<proteinExistence type="predicted"/>
<gene>
    <name evidence="2" type="ORF">LMG28688_02766</name>
</gene>
<accession>A0A6J5FZB1</accession>
<evidence type="ECO:0000256" key="1">
    <source>
        <dbReference type="SAM" id="Coils"/>
    </source>
</evidence>
<dbReference type="Proteomes" id="UP000494119">
    <property type="component" value="Unassembled WGS sequence"/>
</dbReference>
<evidence type="ECO:0000313" key="2">
    <source>
        <dbReference type="EMBL" id="CAB3788827.1"/>
    </source>
</evidence>
<evidence type="ECO:0000313" key="3">
    <source>
        <dbReference type="Proteomes" id="UP000494119"/>
    </source>
</evidence>
<organism evidence="2 3">
    <name type="scientific">Paraburkholderia caffeinitolerans</name>
    <dbReference type="NCBI Taxonomy" id="1723730"/>
    <lineage>
        <taxon>Bacteria</taxon>
        <taxon>Pseudomonadati</taxon>
        <taxon>Pseudomonadota</taxon>
        <taxon>Betaproteobacteria</taxon>
        <taxon>Burkholderiales</taxon>
        <taxon>Burkholderiaceae</taxon>
        <taxon>Paraburkholderia</taxon>
    </lineage>
</organism>
<keyword evidence="3" id="KW-1185">Reference proteome</keyword>
<dbReference type="AlphaFoldDB" id="A0A6J5FZB1"/>
<protein>
    <submittedName>
        <fullName evidence="2">Uncharacterized protein</fullName>
    </submittedName>
</protein>
<sequence>MSLLARFMRFSRAPGAHDKSARVDEMIERVVAMEPRLRLAQSYRKRLGGSIRISLRYIDNLTCSLPAPHEANMAAWSTDPLIRAFFATSEDLPKAFSRSETLREYFAQNPDMTQACVTLGMAMIERHVLGVALEGDSIRHDVPQTKLCFMDHRVSICARSDPDLREEIVHRLIDQLALEGLAKLAADRAELVEKGRELLEARVKLLEQRGTGIRSLVGDAPDTTADELKRLQAQIEENSRELAALRVPTGAIELELERVCEVFSTPAEHIYVENRSVRLDLMNVVRNDETQASRLMEFRLARIPGDPPRMRAFALVRFPRAELLPAGLHIDAATRASWH</sequence>
<keyword evidence="1" id="KW-0175">Coiled coil</keyword>